<reference evidence="1 2" key="1">
    <citation type="submission" date="2022-08" db="EMBL/GenBank/DDBJ databases">
        <title>Myroides zhujiangensis sp. nov., a novel bacterium isolated from sediment in the Pearl River Estuary.</title>
        <authorList>
            <person name="Cui L."/>
        </authorList>
    </citation>
    <scope>NUCLEOTIDE SEQUENCE [LARGE SCALE GENOMIC DNA]</scope>
    <source>
        <strain evidence="1 2">SCSIO 72103</strain>
    </source>
</reference>
<dbReference type="RefSeq" id="WP_257498147.1">
    <property type="nucleotide sequence ID" value="NZ_CP102382.1"/>
</dbReference>
<dbReference type="Proteomes" id="UP001317001">
    <property type="component" value="Chromosome"/>
</dbReference>
<name>A0ABY5NNV8_9FLAO</name>
<dbReference type="EMBL" id="CP102382">
    <property type="protein sequence ID" value="UUV20242.1"/>
    <property type="molecule type" value="Genomic_DNA"/>
</dbReference>
<sequence>MYTQSQQNDLAVTIGASAIPNFATHKVGVDVSARYFFADAFSVGAHFSTVNPKFNDGFGFDTDRTLINIYSFSIPLQYDIVNTDKLILGFGLSNGLLLNVLRNKNQSKEVIQYDPDTGTGISIQLPNRLKNDSYYTLTPFAEVSVKFLEIDQKESIQFFVTGKVGYQNAYGDGYFSNAKDFSNFVFSLGFTVKSTFD</sequence>
<evidence type="ECO:0000313" key="2">
    <source>
        <dbReference type="Proteomes" id="UP001317001"/>
    </source>
</evidence>
<protein>
    <recommendedName>
        <fullName evidence="3">Outer membrane protein beta-barrel domain-containing protein</fullName>
    </recommendedName>
</protein>
<evidence type="ECO:0000313" key="1">
    <source>
        <dbReference type="EMBL" id="UUV20242.1"/>
    </source>
</evidence>
<organism evidence="1 2">
    <name type="scientific">Paenimyroides aestuarii</name>
    <dbReference type="NCBI Taxonomy" id="2968490"/>
    <lineage>
        <taxon>Bacteria</taxon>
        <taxon>Pseudomonadati</taxon>
        <taxon>Bacteroidota</taxon>
        <taxon>Flavobacteriia</taxon>
        <taxon>Flavobacteriales</taxon>
        <taxon>Flavobacteriaceae</taxon>
        <taxon>Paenimyroides</taxon>
    </lineage>
</organism>
<keyword evidence="2" id="KW-1185">Reference proteome</keyword>
<accession>A0ABY5NNV8</accession>
<gene>
    <name evidence="1" type="ORF">NPX36_07645</name>
</gene>
<proteinExistence type="predicted"/>
<evidence type="ECO:0008006" key="3">
    <source>
        <dbReference type="Google" id="ProtNLM"/>
    </source>
</evidence>